<gene>
    <name evidence="3" type="ORF">BX611_0216</name>
</gene>
<dbReference type="EMBL" id="QTTQ01000009">
    <property type="protein sequence ID" value="REE82940.1"/>
    <property type="molecule type" value="Genomic_DNA"/>
</dbReference>
<dbReference type="AlphaFoldDB" id="A0A3D9RSN7"/>
<dbReference type="Proteomes" id="UP000256429">
    <property type="component" value="Unassembled WGS sequence"/>
</dbReference>
<evidence type="ECO:0000256" key="1">
    <source>
        <dbReference type="SAM" id="Phobius"/>
    </source>
</evidence>
<dbReference type="OrthoDB" id="1466660at2"/>
<feature type="transmembrane region" description="Helical" evidence="1">
    <location>
        <begin position="12"/>
        <end position="30"/>
    </location>
</feature>
<reference evidence="3 4" key="1">
    <citation type="submission" date="2018-08" db="EMBL/GenBank/DDBJ databases">
        <title>Genomic Encyclopedia of Type Strains, Phase III (KMG-III): the genomes of soil and plant-associated and newly described type strains.</title>
        <authorList>
            <person name="Whitman W."/>
        </authorList>
    </citation>
    <scope>NUCLEOTIDE SEQUENCE [LARGE SCALE GENOMIC DNA]</scope>
    <source>
        <strain evidence="3 4">325-5</strain>
    </source>
</reference>
<name>A0A3D9RSN7_9FLAO</name>
<comment type="caution">
    <text evidence="3">The sequence shown here is derived from an EMBL/GenBank/DDBJ whole genome shotgun (WGS) entry which is preliminary data.</text>
</comment>
<proteinExistence type="predicted"/>
<keyword evidence="1" id="KW-1133">Transmembrane helix</keyword>
<accession>A0A3D9RSN7</accession>
<dbReference type="NCBIfam" id="TIGR03513">
    <property type="entry name" value="GldL_gliding"/>
    <property type="match status" value="1"/>
</dbReference>
<dbReference type="InterPro" id="IPR055087">
    <property type="entry name" value="GldL-like_N"/>
</dbReference>
<sequence length="213" mass="22874">MAQKNTKKIFNMAYGLGASIVIIGALFKIMHFKIGFLTGGVMLTIGMAVEAIVFAISAFEPVDEDLDWSLVYPELAGGRLRDKDKAEAREAQSLLSQKLDDMLKEAKLDAGLMKSLGDSIQNFKGAAENIAPAVDSIAATNKYSEQLSLAAAQMESLNSLYKVQLDSTGRQAEINEQVAINAGKLKEQMESLATNLSSLNGVYGGMLSAMSNK</sequence>
<dbReference type="RefSeq" id="WP_115877640.1">
    <property type="nucleotide sequence ID" value="NZ_QTTQ01000009.1"/>
</dbReference>
<evidence type="ECO:0000313" key="4">
    <source>
        <dbReference type="Proteomes" id="UP000256429"/>
    </source>
</evidence>
<organism evidence="3 4">
    <name type="scientific">Lutibacter oceani</name>
    <dbReference type="NCBI Taxonomy" id="1853311"/>
    <lineage>
        <taxon>Bacteria</taxon>
        <taxon>Pseudomonadati</taxon>
        <taxon>Bacteroidota</taxon>
        <taxon>Flavobacteriia</taxon>
        <taxon>Flavobacteriales</taxon>
        <taxon>Flavobacteriaceae</taxon>
        <taxon>Lutibacter</taxon>
    </lineage>
</organism>
<feature type="transmembrane region" description="Helical" evidence="1">
    <location>
        <begin position="36"/>
        <end position="59"/>
    </location>
</feature>
<keyword evidence="4" id="KW-1185">Reference proteome</keyword>
<feature type="domain" description="Gliding motility protein GldL-like N-terminal" evidence="2">
    <location>
        <begin position="13"/>
        <end position="77"/>
    </location>
</feature>
<keyword evidence="1" id="KW-0812">Transmembrane</keyword>
<keyword evidence="1" id="KW-0472">Membrane</keyword>
<protein>
    <submittedName>
        <fullName evidence="3">Gliding motility-associated protein GldL</fullName>
    </submittedName>
</protein>
<evidence type="ECO:0000259" key="2">
    <source>
        <dbReference type="Pfam" id="PF22827"/>
    </source>
</evidence>
<evidence type="ECO:0000313" key="3">
    <source>
        <dbReference type="EMBL" id="REE82940.1"/>
    </source>
</evidence>
<dbReference type="Pfam" id="PF22827">
    <property type="entry name" value="GldL_N"/>
    <property type="match status" value="1"/>
</dbReference>
<dbReference type="InterPro" id="IPR019852">
    <property type="entry name" value="Motility-assoc_prot_GldL"/>
</dbReference>